<dbReference type="RefSeq" id="WP_044887827.1">
    <property type="nucleotide sequence ID" value="NZ_JYFN01000062.1"/>
</dbReference>
<evidence type="ECO:0000313" key="2">
    <source>
        <dbReference type="Proteomes" id="UP000032545"/>
    </source>
</evidence>
<dbReference type="Proteomes" id="UP000032545">
    <property type="component" value="Unassembled WGS sequence"/>
</dbReference>
<reference evidence="2" key="1">
    <citation type="submission" date="2015-02" db="EMBL/GenBank/DDBJ databases">
        <title>Draft Genome of Frankia sp. CpI1-S.</title>
        <authorList>
            <person name="Oshone R.T."/>
            <person name="Ngom M."/>
            <person name="Ghodhbane-Gtari F."/>
            <person name="Gtari M."/>
            <person name="Morris K."/>
            <person name="Thomas K."/>
            <person name="Sen A."/>
            <person name="Tisa L.S."/>
        </authorList>
    </citation>
    <scope>NUCLEOTIDE SEQUENCE [LARGE SCALE GENOMIC DNA]</scope>
    <source>
        <strain evidence="2">CpI1-S</strain>
    </source>
</reference>
<dbReference type="AlphaFoldDB" id="A0A0D8B871"/>
<comment type="caution">
    <text evidence="1">The sequence shown here is derived from an EMBL/GenBank/DDBJ whole genome shotgun (WGS) entry which is preliminary data.</text>
</comment>
<organism evidence="1 2">
    <name type="scientific">Frankia torreyi</name>
    <dbReference type="NCBI Taxonomy" id="1856"/>
    <lineage>
        <taxon>Bacteria</taxon>
        <taxon>Bacillati</taxon>
        <taxon>Actinomycetota</taxon>
        <taxon>Actinomycetes</taxon>
        <taxon>Frankiales</taxon>
        <taxon>Frankiaceae</taxon>
        <taxon>Frankia</taxon>
    </lineage>
</organism>
<dbReference type="OrthoDB" id="4287082at2"/>
<proteinExistence type="predicted"/>
<gene>
    <name evidence="1" type="ORF">FF36_05350</name>
</gene>
<keyword evidence="2" id="KW-1185">Reference proteome</keyword>
<dbReference type="PATRIC" id="fig|1502723.3.peg.5761"/>
<accession>A0A0D8B871</accession>
<evidence type="ECO:0000313" key="1">
    <source>
        <dbReference type="EMBL" id="KJE20376.1"/>
    </source>
</evidence>
<protein>
    <submittedName>
        <fullName evidence="1">Uncharacterized protein</fullName>
    </submittedName>
</protein>
<sequence length="228" mass="24546">MGDTDSETPTIAAIVGKHVGEMRRSTAGVRQDDIAAAARRHGLPWVRSSVGALESGQRDLTAAEFILLPLVLTDALGRPIRISDLIDPGEMAALSPTLSMLGRSVLDVLAASPGPYNVRISGGPITGYLVKDNQGSRLVFGIVPTEAEAKAARRLKVPAVVVAEIALDLWGRSLPEERDRVVSEREDVGADLERLRAMRGQATRRLVDQIAKEIRKRGTRIGDGEDQD</sequence>
<name>A0A0D8B871_9ACTN</name>
<dbReference type="EMBL" id="JYFN01000062">
    <property type="protein sequence ID" value="KJE20376.1"/>
    <property type="molecule type" value="Genomic_DNA"/>
</dbReference>
<reference evidence="1 2" key="2">
    <citation type="journal article" date="2016" name="Genome Announc.">
        <title>Permanent Draft Genome Sequences for Two Variants of Frankia sp. Strain CpI1, the First Frankia Strain Isolated from Root Nodules of Comptonia peregrina.</title>
        <authorList>
            <person name="Oshone R."/>
            <person name="Hurst S.G.IV."/>
            <person name="Abebe-Akele F."/>
            <person name="Simpson S."/>
            <person name="Morris K."/>
            <person name="Thomas W.K."/>
            <person name="Tisa L.S."/>
        </authorList>
    </citation>
    <scope>NUCLEOTIDE SEQUENCE [LARGE SCALE GENOMIC DNA]</scope>
    <source>
        <strain evidence="2">CpI1-S</strain>
    </source>
</reference>